<keyword evidence="1" id="KW-0812">Transmembrane</keyword>
<sequence length="117" mass="13303">MGVVVTFRLEFPCGGGFVSRARSHVQTEGFRKVIFFVFVFENRFGAGVKSVKSEAGSSFFLLSFRLLFFFVSASLLSNPTSFPCLFIFASVFHFFYQRVFLLPYFVSLVSSDQSRDL</sequence>
<comment type="caution">
    <text evidence="2">The sequence shown here is derived from an EMBL/GenBank/DDBJ whole genome shotgun (WGS) entry which is preliminary data.</text>
</comment>
<protein>
    <recommendedName>
        <fullName evidence="4">Transmembrane protein</fullName>
    </recommendedName>
</protein>
<feature type="transmembrane region" description="Helical" evidence="1">
    <location>
        <begin position="59"/>
        <end position="79"/>
    </location>
</feature>
<evidence type="ECO:0000313" key="3">
    <source>
        <dbReference type="Proteomes" id="UP000593565"/>
    </source>
</evidence>
<keyword evidence="1" id="KW-1133">Transmembrane helix</keyword>
<name>A0A7J6B6W0_AMEME</name>
<accession>A0A7J6B6W0</accession>
<gene>
    <name evidence="2" type="ORF">AMELA_G00066440</name>
</gene>
<feature type="transmembrane region" description="Helical" evidence="1">
    <location>
        <begin position="85"/>
        <end position="106"/>
    </location>
</feature>
<evidence type="ECO:0000313" key="2">
    <source>
        <dbReference type="EMBL" id="KAF4089468.1"/>
    </source>
</evidence>
<keyword evidence="3" id="KW-1185">Reference proteome</keyword>
<evidence type="ECO:0008006" key="4">
    <source>
        <dbReference type="Google" id="ProtNLM"/>
    </source>
</evidence>
<evidence type="ECO:0000256" key="1">
    <source>
        <dbReference type="SAM" id="Phobius"/>
    </source>
</evidence>
<reference evidence="2 3" key="1">
    <citation type="submission" date="2020-02" db="EMBL/GenBank/DDBJ databases">
        <title>A chromosome-scale genome assembly of the black bullhead catfish (Ameiurus melas).</title>
        <authorList>
            <person name="Wen M."/>
            <person name="Zham M."/>
            <person name="Cabau C."/>
            <person name="Klopp C."/>
            <person name="Donnadieu C."/>
            <person name="Roques C."/>
            <person name="Bouchez O."/>
            <person name="Lampietro C."/>
            <person name="Jouanno E."/>
            <person name="Herpin A."/>
            <person name="Louis A."/>
            <person name="Berthelot C."/>
            <person name="Parey E."/>
            <person name="Roest-Crollius H."/>
            <person name="Braasch I."/>
            <person name="Postlethwait J."/>
            <person name="Robinson-Rechavi M."/>
            <person name="Echchiki A."/>
            <person name="Begum T."/>
            <person name="Montfort J."/>
            <person name="Schartl M."/>
            <person name="Bobe J."/>
            <person name="Guiguen Y."/>
        </authorList>
    </citation>
    <scope>NUCLEOTIDE SEQUENCE [LARGE SCALE GENOMIC DNA]</scope>
    <source>
        <strain evidence="2">M_S1</strain>
        <tissue evidence="2">Blood</tissue>
    </source>
</reference>
<organism evidence="2 3">
    <name type="scientific">Ameiurus melas</name>
    <name type="common">Black bullhead</name>
    <name type="synonym">Silurus melas</name>
    <dbReference type="NCBI Taxonomy" id="219545"/>
    <lineage>
        <taxon>Eukaryota</taxon>
        <taxon>Metazoa</taxon>
        <taxon>Chordata</taxon>
        <taxon>Craniata</taxon>
        <taxon>Vertebrata</taxon>
        <taxon>Euteleostomi</taxon>
        <taxon>Actinopterygii</taxon>
        <taxon>Neopterygii</taxon>
        <taxon>Teleostei</taxon>
        <taxon>Ostariophysi</taxon>
        <taxon>Siluriformes</taxon>
        <taxon>Ictaluridae</taxon>
        <taxon>Ameiurus</taxon>
    </lineage>
</organism>
<dbReference type="Proteomes" id="UP000593565">
    <property type="component" value="Unassembled WGS sequence"/>
</dbReference>
<proteinExistence type="predicted"/>
<dbReference type="AlphaFoldDB" id="A0A7J6B6W0"/>
<keyword evidence="1" id="KW-0472">Membrane</keyword>
<dbReference type="EMBL" id="JAAGNN010000005">
    <property type="protein sequence ID" value="KAF4089468.1"/>
    <property type="molecule type" value="Genomic_DNA"/>
</dbReference>